<dbReference type="GO" id="GO:0017004">
    <property type="term" value="P:cytochrome complex assembly"/>
    <property type="evidence" value="ECO:0007669"/>
    <property type="project" value="UniProtKB-KW"/>
</dbReference>
<keyword evidence="7" id="KW-1185">Reference proteome</keyword>
<keyword evidence="2" id="KW-0201">Cytochrome c-type biogenesis</keyword>
<evidence type="ECO:0000256" key="2">
    <source>
        <dbReference type="ARBA" id="ARBA00022748"/>
    </source>
</evidence>
<name>A0A2Z3GLW1_9BACT</name>
<accession>A0A2Z3GLW1</accession>
<protein>
    <submittedName>
        <fullName evidence="6">Alkyl hydroperoxide reductase</fullName>
    </submittedName>
</protein>
<dbReference type="OrthoDB" id="6399635at2"/>
<dbReference type="InterPro" id="IPR013766">
    <property type="entry name" value="Thioredoxin_domain"/>
</dbReference>
<dbReference type="InterPro" id="IPR050553">
    <property type="entry name" value="Thioredoxin_ResA/DsbE_sf"/>
</dbReference>
<dbReference type="InterPro" id="IPR000866">
    <property type="entry name" value="AhpC/TSA"/>
</dbReference>
<feature type="domain" description="Thioredoxin" evidence="5">
    <location>
        <begin position="286"/>
        <end position="429"/>
    </location>
</feature>
<evidence type="ECO:0000313" key="7">
    <source>
        <dbReference type="Proteomes" id="UP000245999"/>
    </source>
</evidence>
<dbReference type="InterPro" id="IPR025380">
    <property type="entry name" value="DUF4369"/>
</dbReference>
<dbReference type="SUPFAM" id="SSF52833">
    <property type="entry name" value="Thioredoxin-like"/>
    <property type="match status" value="1"/>
</dbReference>
<organism evidence="6 7">
    <name type="scientific">Hymenobacter nivis</name>
    <dbReference type="NCBI Taxonomy" id="1850093"/>
    <lineage>
        <taxon>Bacteria</taxon>
        <taxon>Pseudomonadati</taxon>
        <taxon>Bacteroidota</taxon>
        <taxon>Cytophagia</taxon>
        <taxon>Cytophagales</taxon>
        <taxon>Hymenobacteraceae</taxon>
        <taxon>Hymenobacter</taxon>
    </lineage>
</organism>
<dbReference type="Pfam" id="PF00578">
    <property type="entry name" value="AhpC-TSA"/>
    <property type="match status" value="1"/>
</dbReference>
<evidence type="ECO:0000313" key="6">
    <source>
        <dbReference type="EMBL" id="AWM33082.1"/>
    </source>
</evidence>
<evidence type="ECO:0000256" key="4">
    <source>
        <dbReference type="ARBA" id="ARBA00023284"/>
    </source>
</evidence>
<comment type="subcellular location">
    <subcellularLocation>
        <location evidence="1">Cell envelope</location>
    </subcellularLocation>
</comment>
<dbReference type="GO" id="GO:0016491">
    <property type="term" value="F:oxidoreductase activity"/>
    <property type="evidence" value="ECO:0007669"/>
    <property type="project" value="InterPro"/>
</dbReference>
<keyword evidence="4" id="KW-0676">Redox-active center</keyword>
<dbReference type="AlphaFoldDB" id="A0A2Z3GLW1"/>
<dbReference type="Proteomes" id="UP000245999">
    <property type="component" value="Chromosome"/>
</dbReference>
<proteinExistence type="predicted"/>
<dbReference type="PANTHER" id="PTHR42852:SF6">
    <property type="entry name" value="THIOL:DISULFIDE INTERCHANGE PROTEIN DSBE"/>
    <property type="match status" value="1"/>
</dbReference>
<dbReference type="CDD" id="cd02966">
    <property type="entry name" value="TlpA_like_family"/>
    <property type="match status" value="1"/>
</dbReference>
<evidence type="ECO:0000259" key="5">
    <source>
        <dbReference type="PROSITE" id="PS51352"/>
    </source>
</evidence>
<dbReference type="InterPro" id="IPR036249">
    <property type="entry name" value="Thioredoxin-like_sf"/>
</dbReference>
<keyword evidence="3" id="KW-1015">Disulfide bond</keyword>
<sequence length="429" mass="46257">MLYLSRCSTNKNGHAERSRSISPAAVALDYLRGRDASTALSMTVFSLHQNPFLMKLLFAAALGALPLLAQAQAETFVLNGKVANARANSKAYLRYSIDGKAVIDSAWVKKDGAFSFKGTVPGPVAANLAFTHQGTALAKTRDMTSVYLEKGTIKVATPDSATKAVVAGTPINALANQLREQMKPLDAQGKALGQQYMAARAKQDKPAMDALEAKFDANDEAQRKVAAEFVAVHPNDRFSLFAVKQAVGYAPKAAEYAALFEKLSPKLRATPEGQKIATQIAKLQSVAVGALAPDFTQKTPEGTPLTLSSLRGKYVLIDFWASWCGPCRQENPNVVAAYNTYKDKGFTILGVSLDRENGQGAWVKAIAADGLVWHQVSDLKFWQNAVAQQYSVLGIPQNFLLDPAGKIVATNLRGEELQTKLAQLLMPVK</sequence>
<dbReference type="GO" id="GO:0030313">
    <property type="term" value="C:cell envelope"/>
    <property type="evidence" value="ECO:0007669"/>
    <property type="project" value="UniProtKB-SubCell"/>
</dbReference>
<dbReference type="PROSITE" id="PS00194">
    <property type="entry name" value="THIOREDOXIN_1"/>
    <property type="match status" value="1"/>
</dbReference>
<dbReference type="Gene3D" id="3.40.30.10">
    <property type="entry name" value="Glutaredoxin"/>
    <property type="match status" value="1"/>
</dbReference>
<evidence type="ECO:0000256" key="3">
    <source>
        <dbReference type="ARBA" id="ARBA00023157"/>
    </source>
</evidence>
<reference evidence="7" key="1">
    <citation type="submission" date="2018-04" db="EMBL/GenBank/DDBJ databases">
        <title>Complete genome of Antarctic heterotrophic bacterium Hymenobacter nivis.</title>
        <authorList>
            <person name="Terashima M."/>
        </authorList>
    </citation>
    <scope>NUCLEOTIDE SEQUENCE [LARGE SCALE GENOMIC DNA]</scope>
    <source>
        <strain evidence="7">NBRC 111535</strain>
    </source>
</reference>
<gene>
    <name evidence="6" type="ORF">DDQ68_10025</name>
</gene>
<dbReference type="EMBL" id="CP029145">
    <property type="protein sequence ID" value="AWM33082.1"/>
    <property type="molecule type" value="Genomic_DNA"/>
</dbReference>
<dbReference type="PROSITE" id="PS51352">
    <property type="entry name" value="THIOREDOXIN_2"/>
    <property type="match status" value="1"/>
</dbReference>
<dbReference type="GO" id="GO:0016209">
    <property type="term" value="F:antioxidant activity"/>
    <property type="evidence" value="ECO:0007669"/>
    <property type="project" value="InterPro"/>
</dbReference>
<evidence type="ECO:0000256" key="1">
    <source>
        <dbReference type="ARBA" id="ARBA00004196"/>
    </source>
</evidence>
<dbReference type="PANTHER" id="PTHR42852">
    <property type="entry name" value="THIOL:DISULFIDE INTERCHANGE PROTEIN DSBE"/>
    <property type="match status" value="1"/>
</dbReference>
<dbReference type="Pfam" id="PF14289">
    <property type="entry name" value="DUF4369"/>
    <property type="match status" value="1"/>
</dbReference>
<dbReference type="InterPro" id="IPR017937">
    <property type="entry name" value="Thioredoxin_CS"/>
</dbReference>
<dbReference type="KEGG" id="hnv:DDQ68_10025"/>